<evidence type="ECO:0000313" key="3">
    <source>
        <dbReference type="Proteomes" id="UP000319980"/>
    </source>
</evidence>
<dbReference type="RefSeq" id="WP_146388741.1">
    <property type="nucleotide sequence ID" value="NZ_VOHK01000006.1"/>
</dbReference>
<feature type="transmembrane region" description="Helical" evidence="1">
    <location>
        <begin position="6"/>
        <end position="27"/>
    </location>
</feature>
<keyword evidence="1" id="KW-0472">Membrane</keyword>
<evidence type="ECO:0000313" key="2">
    <source>
        <dbReference type="EMBL" id="TWT18638.1"/>
    </source>
</evidence>
<protein>
    <submittedName>
        <fullName evidence="2">Prepilin-type N-terminal cleavage/methylation domain-containing protein</fullName>
    </submittedName>
</protein>
<accession>A0A5C5TZ19</accession>
<dbReference type="Proteomes" id="UP000319980">
    <property type="component" value="Unassembled WGS sequence"/>
</dbReference>
<dbReference type="SUPFAM" id="SSF54523">
    <property type="entry name" value="Pili subunits"/>
    <property type="match status" value="1"/>
</dbReference>
<keyword evidence="3" id="KW-1185">Reference proteome</keyword>
<dbReference type="PROSITE" id="PS00409">
    <property type="entry name" value="PROKAR_NTER_METHYL"/>
    <property type="match status" value="1"/>
</dbReference>
<organism evidence="2 3">
    <name type="scientific">Luteimonas marina</name>
    <dbReference type="NCBI Taxonomy" id="488485"/>
    <lineage>
        <taxon>Bacteria</taxon>
        <taxon>Pseudomonadati</taxon>
        <taxon>Pseudomonadota</taxon>
        <taxon>Gammaproteobacteria</taxon>
        <taxon>Lysobacterales</taxon>
        <taxon>Lysobacteraceae</taxon>
        <taxon>Luteimonas</taxon>
    </lineage>
</organism>
<sequence length="155" mass="16626">MNRQRGYTLLEMVVVIALIALATAMVAPGGYRMIASWSEASEVEGALKSIASLPLRAREEGRDLRFRPDRSDADQVRVFRASGAAGAQGQPPEQDDAGLLGLPEGWSLKFEDPLVVRAGGACSGSRGTLVTTRQSIGIEIEAPFCRVRRLDPDGT</sequence>
<dbReference type="InterPro" id="IPR045584">
    <property type="entry name" value="Pilin-like"/>
</dbReference>
<comment type="caution">
    <text evidence="2">The sequence shown here is derived from an EMBL/GenBank/DDBJ whole genome shotgun (WGS) entry which is preliminary data.</text>
</comment>
<name>A0A5C5TZ19_9GAMM</name>
<dbReference type="NCBIfam" id="TIGR02532">
    <property type="entry name" value="IV_pilin_GFxxxE"/>
    <property type="match status" value="1"/>
</dbReference>
<reference evidence="2 3" key="1">
    <citation type="journal article" date="2008" name="Int. J. Syst. Evol. Microbiol.">
        <title>Luteimonas marina sp. nov., isolated from seawater.</title>
        <authorList>
            <person name="Baik K.S."/>
            <person name="Park S.C."/>
            <person name="Kim M.S."/>
            <person name="Kim E.M."/>
            <person name="Park C."/>
            <person name="Chun J."/>
            <person name="Seong C.N."/>
        </authorList>
    </citation>
    <scope>NUCLEOTIDE SEQUENCE [LARGE SCALE GENOMIC DNA]</scope>
    <source>
        <strain evidence="2 3">FR1330</strain>
    </source>
</reference>
<dbReference type="OrthoDB" id="6048068at2"/>
<keyword evidence="1" id="KW-1133">Transmembrane helix</keyword>
<gene>
    <name evidence="2" type="ORF">FQY83_14780</name>
</gene>
<dbReference type="Pfam" id="PF07963">
    <property type="entry name" value="N_methyl"/>
    <property type="match status" value="1"/>
</dbReference>
<evidence type="ECO:0000256" key="1">
    <source>
        <dbReference type="SAM" id="Phobius"/>
    </source>
</evidence>
<proteinExistence type="predicted"/>
<dbReference type="AlphaFoldDB" id="A0A5C5TZ19"/>
<dbReference type="EMBL" id="VOHK01000006">
    <property type="protein sequence ID" value="TWT18638.1"/>
    <property type="molecule type" value="Genomic_DNA"/>
</dbReference>
<keyword evidence="1" id="KW-0812">Transmembrane</keyword>
<dbReference type="InterPro" id="IPR012902">
    <property type="entry name" value="N_methyl_site"/>
</dbReference>